<reference evidence="1" key="1">
    <citation type="submission" date="2020-05" db="EMBL/GenBank/DDBJ databases">
        <title>WGS assembly of Panicum virgatum.</title>
        <authorList>
            <person name="Lovell J.T."/>
            <person name="Jenkins J."/>
            <person name="Shu S."/>
            <person name="Juenger T.E."/>
            <person name="Schmutz J."/>
        </authorList>
    </citation>
    <scope>NUCLEOTIDE SEQUENCE</scope>
    <source>
        <strain evidence="1">AP13</strain>
    </source>
</reference>
<evidence type="ECO:0000313" key="1">
    <source>
        <dbReference type="EMBL" id="KAG2588742.1"/>
    </source>
</evidence>
<sequence>MKIDLAAIEIKYTCRFVKQPRIQLFTAISISNI</sequence>
<comment type="caution">
    <text evidence="1">The sequence shown here is derived from an EMBL/GenBank/DDBJ whole genome shotgun (WGS) entry which is preliminary data.</text>
</comment>
<keyword evidence="2" id="KW-1185">Reference proteome</keyword>
<dbReference type="Proteomes" id="UP000823388">
    <property type="component" value="Chromosome 5N"/>
</dbReference>
<dbReference type="AlphaFoldDB" id="A0A8T0RQR7"/>
<evidence type="ECO:0000313" key="2">
    <source>
        <dbReference type="Proteomes" id="UP000823388"/>
    </source>
</evidence>
<dbReference type="EMBL" id="CM029046">
    <property type="protein sequence ID" value="KAG2588742.1"/>
    <property type="molecule type" value="Genomic_DNA"/>
</dbReference>
<accession>A0A8T0RQR7</accession>
<name>A0A8T0RQR7_PANVG</name>
<proteinExistence type="predicted"/>
<organism evidence="1 2">
    <name type="scientific">Panicum virgatum</name>
    <name type="common">Blackwell switchgrass</name>
    <dbReference type="NCBI Taxonomy" id="38727"/>
    <lineage>
        <taxon>Eukaryota</taxon>
        <taxon>Viridiplantae</taxon>
        <taxon>Streptophyta</taxon>
        <taxon>Embryophyta</taxon>
        <taxon>Tracheophyta</taxon>
        <taxon>Spermatophyta</taxon>
        <taxon>Magnoliopsida</taxon>
        <taxon>Liliopsida</taxon>
        <taxon>Poales</taxon>
        <taxon>Poaceae</taxon>
        <taxon>PACMAD clade</taxon>
        <taxon>Panicoideae</taxon>
        <taxon>Panicodae</taxon>
        <taxon>Paniceae</taxon>
        <taxon>Panicinae</taxon>
        <taxon>Panicum</taxon>
        <taxon>Panicum sect. Hiantes</taxon>
    </lineage>
</organism>
<gene>
    <name evidence="1" type="ORF">PVAP13_5NG232481</name>
</gene>
<protein>
    <submittedName>
        <fullName evidence="1">Uncharacterized protein</fullName>
    </submittedName>
</protein>